<dbReference type="AlphaFoldDB" id="A0A6J6P6W0"/>
<organism evidence="2">
    <name type="scientific">freshwater metagenome</name>
    <dbReference type="NCBI Taxonomy" id="449393"/>
    <lineage>
        <taxon>unclassified sequences</taxon>
        <taxon>metagenomes</taxon>
        <taxon>ecological metagenomes</taxon>
    </lineage>
</organism>
<evidence type="ECO:0000313" key="6">
    <source>
        <dbReference type="EMBL" id="CAB5066493.1"/>
    </source>
</evidence>
<gene>
    <name evidence="2" type="ORF">UFOPK2582_00608</name>
    <name evidence="3" type="ORF">UFOPK3046_01267</name>
    <name evidence="4" type="ORF">UFOPK3914_00098</name>
    <name evidence="5" type="ORF">UFOPK4173_00944</name>
    <name evidence="6" type="ORF">UFOPK4354_00974</name>
</gene>
<reference evidence="2" key="1">
    <citation type="submission" date="2020-05" db="EMBL/GenBank/DDBJ databases">
        <authorList>
            <person name="Chiriac C."/>
            <person name="Salcher M."/>
            <person name="Ghai R."/>
            <person name="Kavagutti S V."/>
        </authorList>
    </citation>
    <scope>NUCLEOTIDE SEQUENCE</scope>
</reference>
<name>A0A6J6P6W0_9ZZZZ</name>
<protein>
    <submittedName>
        <fullName evidence="2">Unannotated protein</fullName>
    </submittedName>
</protein>
<dbReference type="EMBL" id="CAFBQW010000097">
    <property type="protein sequence ID" value="CAB5066493.1"/>
    <property type="molecule type" value="Genomic_DNA"/>
</dbReference>
<dbReference type="EMBL" id="CAFAAQ010000120">
    <property type="protein sequence ID" value="CAB4812817.1"/>
    <property type="molecule type" value="Genomic_DNA"/>
</dbReference>
<sequence length="166" mass="18827">MTDQTDNQTTDSQSTSSQTDAQQLFPAGIPRLNHIGLSLPADALSAEGRAEILAFYGECFGWNELPTETLDRTRMVLAVGHWDQFVFLHADEEPMACPRLDHFGVSVQSRADLDSAWSRVASWAERDSRVDVIEPAVDDFEVLKIHSFYVRFLLPMMVEVQYWEFA</sequence>
<dbReference type="EMBL" id="CAFBPW010000094">
    <property type="protein sequence ID" value="CAB5034140.1"/>
    <property type="molecule type" value="Genomic_DNA"/>
</dbReference>
<dbReference type="EMBL" id="CAFBOG010000004">
    <property type="protein sequence ID" value="CAB4968511.1"/>
    <property type="molecule type" value="Genomic_DNA"/>
</dbReference>
<dbReference type="Gene3D" id="3.10.180.10">
    <property type="entry name" value="2,3-Dihydroxybiphenyl 1,2-Dioxygenase, domain 1"/>
    <property type="match status" value="1"/>
</dbReference>
<evidence type="ECO:0000313" key="3">
    <source>
        <dbReference type="EMBL" id="CAB4812817.1"/>
    </source>
</evidence>
<accession>A0A6J6P6W0</accession>
<evidence type="ECO:0000256" key="1">
    <source>
        <dbReference type="SAM" id="MobiDB-lite"/>
    </source>
</evidence>
<dbReference type="SUPFAM" id="SSF54593">
    <property type="entry name" value="Glyoxalase/Bleomycin resistance protein/Dihydroxybiphenyl dioxygenase"/>
    <property type="match status" value="1"/>
</dbReference>
<dbReference type="EMBL" id="CAEZXS010000054">
    <property type="protein sequence ID" value="CAB4694537.1"/>
    <property type="molecule type" value="Genomic_DNA"/>
</dbReference>
<evidence type="ECO:0000313" key="5">
    <source>
        <dbReference type="EMBL" id="CAB5034140.1"/>
    </source>
</evidence>
<dbReference type="InterPro" id="IPR029068">
    <property type="entry name" value="Glyas_Bleomycin-R_OHBP_Dase"/>
</dbReference>
<proteinExistence type="predicted"/>
<feature type="region of interest" description="Disordered" evidence="1">
    <location>
        <begin position="1"/>
        <end position="20"/>
    </location>
</feature>
<evidence type="ECO:0000313" key="2">
    <source>
        <dbReference type="EMBL" id="CAB4694537.1"/>
    </source>
</evidence>
<evidence type="ECO:0000313" key="4">
    <source>
        <dbReference type="EMBL" id="CAB4968511.1"/>
    </source>
</evidence>